<gene>
    <name evidence="2" type="ORF">Scep_010703</name>
</gene>
<evidence type="ECO:0000313" key="3">
    <source>
        <dbReference type="Proteomes" id="UP001419268"/>
    </source>
</evidence>
<accession>A0AAP0PEF9</accession>
<name>A0AAP0PEF9_9MAGN</name>
<dbReference type="Proteomes" id="UP001419268">
    <property type="component" value="Unassembled WGS sequence"/>
</dbReference>
<protein>
    <submittedName>
        <fullName evidence="2">Uncharacterized protein</fullName>
    </submittedName>
</protein>
<evidence type="ECO:0000256" key="1">
    <source>
        <dbReference type="SAM" id="MobiDB-lite"/>
    </source>
</evidence>
<organism evidence="2 3">
    <name type="scientific">Stephania cephalantha</name>
    <dbReference type="NCBI Taxonomy" id="152367"/>
    <lineage>
        <taxon>Eukaryota</taxon>
        <taxon>Viridiplantae</taxon>
        <taxon>Streptophyta</taxon>
        <taxon>Embryophyta</taxon>
        <taxon>Tracheophyta</taxon>
        <taxon>Spermatophyta</taxon>
        <taxon>Magnoliopsida</taxon>
        <taxon>Ranunculales</taxon>
        <taxon>Menispermaceae</taxon>
        <taxon>Menispermoideae</taxon>
        <taxon>Cissampelideae</taxon>
        <taxon>Stephania</taxon>
    </lineage>
</organism>
<comment type="caution">
    <text evidence="2">The sequence shown here is derived from an EMBL/GenBank/DDBJ whole genome shotgun (WGS) entry which is preliminary data.</text>
</comment>
<keyword evidence="3" id="KW-1185">Reference proteome</keyword>
<dbReference type="AlphaFoldDB" id="A0AAP0PEF9"/>
<sequence length="88" mass="9565">MSRTGGRSIDSSSWSSPPAVEARTHVPSILTTSETLENIDLNSVFVTGSNLNKKAISGVSRQWTAEEDLAVMRRYAIGNALDRVVAWT</sequence>
<proteinExistence type="predicted"/>
<reference evidence="2 3" key="1">
    <citation type="submission" date="2024-01" db="EMBL/GenBank/DDBJ databases">
        <title>Genome assemblies of Stephania.</title>
        <authorList>
            <person name="Yang L."/>
        </authorList>
    </citation>
    <scope>NUCLEOTIDE SEQUENCE [LARGE SCALE GENOMIC DNA]</scope>
    <source>
        <strain evidence="2">JXDWG</strain>
        <tissue evidence="2">Leaf</tissue>
    </source>
</reference>
<dbReference type="EMBL" id="JBBNAG010000004">
    <property type="protein sequence ID" value="KAK9141022.1"/>
    <property type="molecule type" value="Genomic_DNA"/>
</dbReference>
<evidence type="ECO:0000313" key="2">
    <source>
        <dbReference type="EMBL" id="KAK9141022.1"/>
    </source>
</evidence>
<feature type="region of interest" description="Disordered" evidence="1">
    <location>
        <begin position="1"/>
        <end position="26"/>
    </location>
</feature>